<evidence type="ECO:0000256" key="1">
    <source>
        <dbReference type="ARBA" id="ARBA00001946"/>
    </source>
</evidence>
<proteinExistence type="inferred from homology"/>
<dbReference type="PANTHER" id="PTHR43758">
    <property type="entry name" value="7,8-DIHYDRO-8-OXOGUANINE TRIPHOSPHATASE"/>
    <property type="match status" value="1"/>
</dbReference>
<keyword evidence="3" id="KW-0479">Metal-binding</keyword>
<dbReference type="InterPro" id="IPR000086">
    <property type="entry name" value="NUDIX_hydrolase_dom"/>
</dbReference>
<dbReference type="InterPro" id="IPR020476">
    <property type="entry name" value="Nudix_hydrolase"/>
</dbReference>
<dbReference type="Gene3D" id="3.90.79.10">
    <property type="entry name" value="Nucleoside Triphosphate Pyrophosphohydrolase"/>
    <property type="match status" value="1"/>
</dbReference>
<feature type="domain" description="Nudix hydrolase" evidence="7">
    <location>
        <begin position="2"/>
        <end position="135"/>
    </location>
</feature>
<keyword evidence="5" id="KW-0460">Magnesium</keyword>
<gene>
    <name evidence="8" type="ORF">FrCorBMG51_17060</name>
</gene>
<dbReference type="InterPro" id="IPR020084">
    <property type="entry name" value="NUDIX_hydrolase_CS"/>
</dbReference>
<dbReference type="PANTHER" id="PTHR43758:SF2">
    <property type="entry name" value="OXIDIZED PURINE NUCLEOSIDE TRIPHOSPHATE HYDROLASE"/>
    <property type="match status" value="1"/>
</dbReference>
<dbReference type="EMBL" id="JWIO01000029">
    <property type="protein sequence ID" value="KLL10576.1"/>
    <property type="molecule type" value="Genomic_DNA"/>
</dbReference>
<keyword evidence="4 6" id="KW-0378">Hydrolase</keyword>
<dbReference type="Proteomes" id="UP000035425">
    <property type="component" value="Unassembled WGS sequence"/>
</dbReference>
<evidence type="ECO:0000313" key="9">
    <source>
        <dbReference type="Proteomes" id="UP000035425"/>
    </source>
</evidence>
<protein>
    <submittedName>
        <fullName evidence="8">DNA mismatch repair protein MutT</fullName>
    </submittedName>
</protein>
<dbReference type="CDD" id="cd04683">
    <property type="entry name" value="NUDIX_Hydrolase"/>
    <property type="match status" value="1"/>
</dbReference>
<name>A0ABR5F1H1_9ACTN</name>
<comment type="cofactor">
    <cofactor evidence="1">
        <name>Mg(2+)</name>
        <dbReference type="ChEBI" id="CHEBI:18420"/>
    </cofactor>
</comment>
<dbReference type="PRINTS" id="PR00502">
    <property type="entry name" value="NUDIXFAMILY"/>
</dbReference>
<dbReference type="InterPro" id="IPR015797">
    <property type="entry name" value="NUDIX_hydrolase-like_dom_sf"/>
</dbReference>
<evidence type="ECO:0000313" key="8">
    <source>
        <dbReference type="EMBL" id="KLL10576.1"/>
    </source>
</evidence>
<dbReference type="PROSITE" id="PS51462">
    <property type="entry name" value="NUDIX"/>
    <property type="match status" value="1"/>
</dbReference>
<evidence type="ECO:0000256" key="3">
    <source>
        <dbReference type="ARBA" id="ARBA00022723"/>
    </source>
</evidence>
<comment type="caution">
    <text evidence="8">The sequence shown here is derived from an EMBL/GenBank/DDBJ whole genome shotgun (WGS) entry which is preliminary data.</text>
</comment>
<dbReference type="SUPFAM" id="SSF55811">
    <property type="entry name" value="Nudix"/>
    <property type="match status" value="1"/>
</dbReference>
<evidence type="ECO:0000259" key="7">
    <source>
        <dbReference type="PROSITE" id="PS51462"/>
    </source>
</evidence>
<reference evidence="8 9" key="1">
    <citation type="submission" date="2014-12" db="EMBL/GenBank/DDBJ databases">
        <title>Frankia sp. BMG5.1 draft genome.</title>
        <authorList>
            <person name="Gtari M."/>
            <person name="Ghodhbane-Gtari F."/>
            <person name="Nouioui I."/>
            <person name="Ktari A."/>
            <person name="Hezbri K."/>
            <person name="Mimouni W."/>
            <person name="Sbissi I."/>
            <person name="Ayari A."/>
            <person name="Yamanaka T."/>
            <person name="Normand P."/>
            <person name="Tisa L.S."/>
            <person name="Boudabous A."/>
        </authorList>
    </citation>
    <scope>NUCLEOTIDE SEQUENCE [LARGE SCALE GENOMIC DNA]</scope>
    <source>
        <strain evidence="8 9">BMG5.1</strain>
    </source>
</reference>
<keyword evidence="9" id="KW-1185">Reference proteome</keyword>
<evidence type="ECO:0000256" key="4">
    <source>
        <dbReference type="ARBA" id="ARBA00022801"/>
    </source>
</evidence>
<dbReference type="PROSITE" id="PS00893">
    <property type="entry name" value="NUDIX_BOX"/>
    <property type="match status" value="1"/>
</dbReference>
<sequence length="145" mass="16438">MTYTSAIDVLLLLIRDSTVLLALRNGTGFADNQWNLPSGKLEAGEDAASALLRETHEEIGLTLDRASLTLSSMVHFRNEHGEGRLGLFFRPRWWDGEPVNAEPHKCARIAWFPLDALPDNTYPYTRIGVDLYQRRRNFAAHGWNT</sequence>
<evidence type="ECO:0000256" key="5">
    <source>
        <dbReference type="ARBA" id="ARBA00022842"/>
    </source>
</evidence>
<evidence type="ECO:0000256" key="6">
    <source>
        <dbReference type="RuleBase" id="RU003476"/>
    </source>
</evidence>
<evidence type="ECO:0000256" key="2">
    <source>
        <dbReference type="ARBA" id="ARBA00005582"/>
    </source>
</evidence>
<accession>A0ABR5F1H1</accession>
<dbReference type="Pfam" id="PF00293">
    <property type="entry name" value="NUDIX"/>
    <property type="match status" value="1"/>
</dbReference>
<dbReference type="RefSeq" id="WP_047224054.1">
    <property type="nucleotide sequence ID" value="NZ_JWIO01000029.1"/>
</dbReference>
<organism evidence="8 9">
    <name type="scientific">Protofrankia coriariae</name>
    <dbReference type="NCBI Taxonomy" id="1562887"/>
    <lineage>
        <taxon>Bacteria</taxon>
        <taxon>Bacillati</taxon>
        <taxon>Actinomycetota</taxon>
        <taxon>Actinomycetes</taxon>
        <taxon>Frankiales</taxon>
        <taxon>Frankiaceae</taxon>
        <taxon>Protofrankia</taxon>
    </lineage>
</organism>
<comment type="similarity">
    <text evidence="2 6">Belongs to the Nudix hydrolase family.</text>
</comment>